<dbReference type="PANTHER" id="PTHR33116:SF84">
    <property type="entry name" value="RNA-DIRECTED DNA POLYMERASE"/>
    <property type="match status" value="1"/>
</dbReference>
<dbReference type="PANTHER" id="PTHR33116">
    <property type="entry name" value="REVERSE TRANSCRIPTASE ZINC-BINDING DOMAIN-CONTAINING PROTEIN-RELATED-RELATED"/>
    <property type="match status" value="1"/>
</dbReference>
<dbReference type="EMBL" id="QGKV02002055">
    <property type="protein sequence ID" value="KAF3496837.1"/>
    <property type="molecule type" value="Genomic_DNA"/>
</dbReference>
<keyword evidence="3" id="KW-1185">Reference proteome</keyword>
<proteinExistence type="predicted"/>
<dbReference type="Proteomes" id="UP000266723">
    <property type="component" value="Unassembled WGS sequence"/>
</dbReference>
<organism evidence="2 3">
    <name type="scientific">Brassica cretica</name>
    <name type="common">Mustard</name>
    <dbReference type="NCBI Taxonomy" id="69181"/>
    <lineage>
        <taxon>Eukaryota</taxon>
        <taxon>Viridiplantae</taxon>
        <taxon>Streptophyta</taxon>
        <taxon>Embryophyta</taxon>
        <taxon>Tracheophyta</taxon>
        <taxon>Spermatophyta</taxon>
        <taxon>Magnoliopsida</taxon>
        <taxon>eudicotyledons</taxon>
        <taxon>Gunneridae</taxon>
        <taxon>Pentapetalae</taxon>
        <taxon>rosids</taxon>
        <taxon>malvids</taxon>
        <taxon>Brassicales</taxon>
        <taxon>Brassicaceae</taxon>
        <taxon>Brassiceae</taxon>
        <taxon>Brassica</taxon>
    </lineage>
</organism>
<evidence type="ECO:0000313" key="2">
    <source>
        <dbReference type="EMBL" id="KAF3496837.1"/>
    </source>
</evidence>
<evidence type="ECO:0000259" key="1">
    <source>
        <dbReference type="Pfam" id="PF13966"/>
    </source>
</evidence>
<dbReference type="InterPro" id="IPR026960">
    <property type="entry name" value="RVT-Znf"/>
</dbReference>
<feature type="domain" description="Reverse transcriptase zinc-binding" evidence="1">
    <location>
        <begin position="87"/>
        <end position="171"/>
    </location>
</feature>
<dbReference type="Pfam" id="PF13966">
    <property type="entry name" value="zf-RVT"/>
    <property type="match status" value="1"/>
</dbReference>
<protein>
    <recommendedName>
        <fullName evidence="1">Reverse transcriptase zinc-binding domain-containing protein</fullName>
    </recommendedName>
</protein>
<comment type="caution">
    <text evidence="2">The sequence shown here is derived from an EMBL/GenBank/DDBJ whole genome shotgun (WGS) entry which is preliminary data.</text>
</comment>
<accession>A0ABQ7AGN2</accession>
<evidence type="ECO:0000313" key="3">
    <source>
        <dbReference type="Proteomes" id="UP000266723"/>
    </source>
</evidence>
<gene>
    <name evidence="2" type="ORF">DY000_02057223</name>
</gene>
<feature type="non-terminal residue" evidence="2">
    <location>
        <position position="1"/>
    </location>
</feature>
<reference evidence="2 3" key="1">
    <citation type="journal article" date="2020" name="BMC Genomics">
        <title>Intraspecific diversification of the crop wild relative Brassica cretica Lam. using demographic model selection.</title>
        <authorList>
            <person name="Kioukis A."/>
            <person name="Michalopoulou V.A."/>
            <person name="Briers L."/>
            <person name="Pirintsos S."/>
            <person name="Studholme D.J."/>
            <person name="Pavlidis P."/>
            <person name="Sarris P.F."/>
        </authorList>
    </citation>
    <scope>NUCLEOTIDE SEQUENCE [LARGE SCALE GENOMIC DNA]</scope>
    <source>
        <strain evidence="3">cv. PFS-1207/04</strain>
    </source>
</reference>
<sequence length="267" mass="30464">ASFWFDQWTLLGSLIDSIGPSGPRALRLHLSATVSEAVSESFWNLPAPRSEEAVSFHVDLTTVNVPSTDATPDFFSWTVDGVKLQTFSSSKTWSNVRERQPFCGWHKTVRFKGHIPKHALTMWVAVLDRLPTRNRLALWGMLTPISCCLCSSSDESRDHIFVECDFTKDLWRKQCSLSCRVQPPLSSPGLSLAWCSQNISKPQRTLRNIAVQAIIYNIWAERNDMIFNNKLLTPPDRFKVVDKTARNTISARKTRKEFKHLMALWLV</sequence>
<name>A0ABQ7AGN2_BRACR</name>